<dbReference type="Proteomes" id="UP001165740">
    <property type="component" value="Chromosome 17"/>
</dbReference>
<feature type="region of interest" description="Disordered" evidence="1">
    <location>
        <begin position="880"/>
        <end position="902"/>
    </location>
</feature>
<feature type="compositionally biased region" description="Basic and acidic residues" evidence="1">
    <location>
        <begin position="169"/>
        <end position="179"/>
    </location>
</feature>
<gene>
    <name evidence="3" type="primary">LOC129923618</name>
</gene>
<feature type="region of interest" description="Disordered" evidence="1">
    <location>
        <begin position="427"/>
        <end position="447"/>
    </location>
</feature>
<accession>A0A9W2Z8I3</accession>
<dbReference type="GeneID" id="129923618"/>
<feature type="compositionally biased region" description="Polar residues" evidence="1">
    <location>
        <begin position="427"/>
        <end position="438"/>
    </location>
</feature>
<feature type="compositionally biased region" description="Low complexity" evidence="1">
    <location>
        <begin position="887"/>
        <end position="898"/>
    </location>
</feature>
<evidence type="ECO:0000313" key="2">
    <source>
        <dbReference type="Proteomes" id="UP001165740"/>
    </source>
</evidence>
<evidence type="ECO:0000256" key="1">
    <source>
        <dbReference type="SAM" id="MobiDB-lite"/>
    </source>
</evidence>
<evidence type="ECO:0000313" key="3">
    <source>
        <dbReference type="RefSeq" id="XP_055871415.1"/>
    </source>
</evidence>
<feature type="region of interest" description="Disordered" evidence="1">
    <location>
        <begin position="169"/>
        <end position="201"/>
    </location>
</feature>
<sequence length="1027" mass="115603">MPSLEILIDQDISNQLCENSITKPSKKEAKALVFEEKCMTIPMAKTGHNKYINKQLKRQARKIKKRLQQSVEDNMELNAMKDLTPRENVIKGYPGDSSDEEMLSLVMPIDSHPHFGKESCQVDTHHTVEIENSLGSEKTPRFSVVLDKFKIKKGSGKQWFIRNGVLSHEEDHDKDRESNADSNDAQMDPMSLHSTEPFNDKDNIKVDQIDANIIPLTVQKINADEAEPLKTMAESIARTDYVSNESQPILKHQISSSDNANIDNSMLDLNIDEKPEGIAVIDCQAVAPTLYTLGLEAMIKDNGLKEGYTYQHSPSAISRDLSLLTAGEAAASTELTYFTTTEQNVDCLNPPARIVKIRSLDRESERYVRHSEALEEPPTFNTQVMLNDVETEDLPKPEPLTLSVLSPGEMYHIADLKWQELRQGNKISSPQTENLTKNSQEKEDNLNDQCDQEILKDSVEANTWEDLQVLHEITSLSCYDRVHPSPFYMSDDKNDRNGIEINADIDLNMIEPITYSNEKSFYSKESNDDHTNVSTHPNLMEEITSSDQILTPSPRLSSEIINNNQINKSSKPILTAVITSPAHALFGLELPADGSMINETNCDNKSNLMEQTTDHIPTPDQSSFYKDENNFETTAEILADNHMHGSNREENPDVQSIVTFPESDISSEDCSIREVNTPVTFQCEVVDVSDGENGPLEMDEIPIDTNFLYPRRQSVNETLVMDKLIKNYHETSHNILGDSFVDSHLPQDDLLTSSCNPHLGLTLGESLGVSEVSHETIPKATPSDDTLKSEPNQILVDDKQLKADYCDYKTSELLPHGFQLYEISPDQTQTNYNLNGDTAYDESYLLSVHNKDIIQSHDPDNFVSQFNDKEICDPSINTLQKDKRNDSQAWEASSESQSTDSDIEGTVEFCTHLNSMPSLPTDCFISTHEDSEQHWGRSSIDMSDLNRQKIVESSDFNMHESQFESTSSLDKIDLDEVDSSLILSVEEKEEFSPDFHSNIEEISQLSENNSINALIACLEEQLSLDQL</sequence>
<dbReference type="RefSeq" id="XP_055871415.1">
    <property type="nucleotide sequence ID" value="XM_056015440.1"/>
</dbReference>
<proteinExistence type="predicted"/>
<organism evidence="2 3">
    <name type="scientific">Biomphalaria glabrata</name>
    <name type="common">Bloodfluke planorb</name>
    <name type="synonym">Freshwater snail</name>
    <dbReference type="NCBI Taxonomy" id="6526"/>
    <lineage>
        <taxon>Eukaryota</taxon>
        <taxon>Metazoa</taxon>
        <taxon>Spiralia</taxon>
        <taxon>Lophotrochozoa</taxon>
        <taxon>Mollusca</taxon>
        <taxon>Gastropoda</taxon>
        <taxon>Heterobranchia</taxon>
        <taxon>Euthyneura</taxon>
        <taxon>Panpulmonata</taxon>
        <taxon>Hygrophila</taxon>
        <taxon>Lymnaeoidea</taxon>
        <taxon>Planorbidae</taxon>
        <taxon>Biomphalaria</taxon>
    </lineage>
</organism>
<keyword evidence="2" id="KW-1185">Reference proteome</keyword>
<dbReference type="AlphaFoldDB" id="A0A9W2Z8I3"/>
<name>A0A9W2Z8I3_BIOGL</name>
<protein>
    <submittedName>
        <fullName evidence="3">Uncharacterized protein LOC129923618</fullName>
    </submittedName>
</protein>
<reference evidence="3" key="1">
    <citation type="submission" date="2025-08" db="UniProtKB">
        <authorList>
            <consortium name="RefSeq"/>
        </authorList>
    </citation>
    <scope>IDENTIFICATION</scope>
</reference>